<organism evidence="2">
    <name type="scientific">Roseburia intestinalis</name>
    <dbReference type="NCBI Taxonomy" id="166486"/>
    <lineage>
        <taxon>Bacteria</taxon>
        <taxon>Bacillati</taxon>
        <taxon>Bacillota</taxon>
        <taxon>Clostridia</taxon>
        <taxon>Lachnospirales</taxon>
        <taxon>Lachnospiraceae</taxon>
        <taxon>Roseburia</taxon>
    </lineage>
</organism>
<dbReference type="EMBL" id="CACRUM010000102">
    <property type="protein sequence ID" value="VYU72601.1"/>
    <property type="molecule type" value="Genomic_DNA"/>
</dbReference>
<sequence length="110" mass="12325">MTRKEPGPIRIKGAPGSCEKMKNSELKEYLNTFSDDAPISVILANPRKRKRYEITGTFCVKDLGQPVFCIEVGKEVDMDAEEIAACEESERNADDLEGQMEITDFPEVLP</sequence>
<dbReference type="RefSeq" id="WP_303098260.1">
    <property type="nucleotide sequence ID" value="NZ_CACRUM010000102.1"/>
</dbReference>
<reference evidence="2" key="1">
    <citation type="submission" date="2019-11" db="EMBL/GenBank/DDBJ databases">
        <authorList>
            <person name="Feng L."/>
        </authorList>
    </citation>
    <scope>NUCLEOTIDE SEQUENCE</scope>
    <source>
        <strain evidence="2">RintestinalisLFYP67</strain>
    </source>
</reference>
<evidence type="ECO:0000313" key="2">
    <source>
        <dbReference type="EMBL" id="VYU72601.1"/>
    </source>
</evidence>
<dbReference type="AlphaFoldDB" id="A0A6N3H8I8"/>
<proteinExistence type="predicted"/>
<evidence type="ECO:0000256" key="1">
    <source>
        <dbReference type="SAM" id="MobiDB-lite"/>
    </source>
</evidence>
<feature type="region of interest" description="Disordered" evidence="1">
    <location>
        <begin position="87"/>
        <end position="110"/>
    </location>
</feature>
<accession>A0A6N3H8I8</accession>
<name>A0A6N3H8I8_9FIRM</name>
<protein>
    <submittedName>
        <fullName evidence="2">Uncharacterized protein</fullName>
    </submittedName>
</protein>
<gene>
    <name evidence="2" type="ORF">RILFYP67_03165</name>
</gene>